<evidence type="ECO:0000313" key="1">
    <source>
        <dbReference type="EMBL" id="GAA3504091.1"/>
    </source>
</evidence>
<comment type="caution">
    <text evidence="1">The sequence shown here is derived from an EMBL/GenBank/DDBJ whole genome shotgun (WGS) entry which is preliminary data.</text>
</comment>
<sequence length="113" mass="12176">MRKTLRTSRAAHRSRRGARRFTAVPALGVATALVLAGCGLEYQEDICGAGEYPATHVGSTGSVCVSDGEQPPRGYTRYPEGKVPQQVDDTWDVYWRSHAVDENGDIVDAPEGG</sequence>
<dbReference type="GeneID" id="97387023"/>
<organism evidence="1 2">
    <name type="scientific">Streptomyces prasinosporus</name>
    <dbReference type="NCBI Taxonomy" id="68256"/>
    <lineage>
        <taxon>Bacteria</taxon>
        <taxon>Bacillati</taxon>
        <taxon>Actinomycetota</taxon>
        <taxon>Actinomycetes</taxon>
        <taxon>Kitasatosporales</taxon>
        <taxon>Streptomycetaceae</taxon>
        <taxon>Streptomyces</taxon>
        <taxon>Streptomyces albogriseolus group</taxon>
    </lineage>
</organism>
<evidence type="ECO:0008006" key="3">
    <source>
        <dbReference type="Google" id="ProtNLM"/>
    </source>
</evidence>
<proteinExistence type="predicted"/>
<evidence type="ECO:0000313" key="2">
    <source>
        <dbReference type="Proteomes" id="UP001501455"/>
    </source>
</evidence>
<accession>A0ABP6UC84</accession>
<dbReference type="EMBL" id="BAAAXF010000081">
    <property type="protein sequence ID" value="GAA3504091.1"/>
    <property type="molecule type" value="Genomic_DNA"/>
</dbReference>
<dbReference type="InterPro" id="IPR058119">
    <property type="entry name" value="SCO0607-like"/>
</dbReference>
<dbReference type="NCBIfam" id="NF046120">
    <property type="entry name" value="lipo_SCO0607"/>
    <property type="match status" value="1"/>
</dbReference>
<dbReference type="RefSeq" id="WP_228919041.1">
    <property type="nucleotide sequence ID" value="NZ_BAAAXF010000081.1"/>
</dbReference>
<keyword evidence="2" id="KW-1185">Reference proteome</keyword>
<name>A0ABP6UC84_9ACTN</name>
<dbReference type="Proteomes" id="UP001501455">
    <property type="component" value="Unassembled WGS sequence"/>
</dbReference>
<protein>
    <recommendedName>
        <fullName evidence="3">Lipoprotein</fullName>
    </recommendedName>
</protein>
<reference evidence="2" key="1">
    <citation type="journal article" date="2019" name="Int. J. Syst. Evol. Microbiol.">
        <title>The Global Catalogue of Microorganisms (GCM) 10K type strain sequencing project: providing services to taxonomists for standard genome sequencing and annotation.</title>
        <authorList>
            <consortium name="The Broad Institute Genomics Platform"/>
            <consortium name="The Broad Institute Genome Sequencing Center for Infectious Disease"/>
            <person name="Wu L."/>
            <person name="Ma J."/>
        </authorList>
    </citation>
    <scope>NUCLEOTIDE SEQUENCE [LARGE SCALE GENOMIC DNA]</scope>
    <source>
        <strain evidence="2">JCM 4816</strain>
    </source>
</reference>
<gene>
    <name evidence="1" type="ORF">GCM10019016_112040</name>
</gene>